<dbReference type="InterPro" id="IPR036691">
    <property type="entry name" value="Endo/exonu/phosph_ase_sf"/>
</dbReference>
<dbReference type="Proteomes" id="UP001549920">
    <property type="component" value="Unassembled WGS sequence"/>
</dbReference>
<dbReference type="Gene3D" id="3.60.10.10">
    <property type="entry name" value="Endonuclease/exonuclease/phosphatase"/>
    <property type="match status" value="1"/>
</dbReference>
<dbReference type="PANTHER" id="PTHR23227">
    <property type="entry name" value="BUCENTAUR RELATED"/>
    <property type="match status" value="1"/>
</dbReference>
<dbReference type="Pfam" id="PF03372">
    <property type="entry name" value="Exo_endo_phos"/>
    <property type="match status" value="1"/>
</dbReference>
<dbReference type="EMBL" id="JBEUOH010000003">
    <property type="protein sequence ID" value="KAL0895646.1"/>
    <property type="molecule type" value="Genomic_DNA"/>
</dbReference>
<evidence type="ECO:0000313" key="3">
    <source>
        <dbReference type="Proteomes" id="UP001549920"/>
    </source>
</evidence>
<gene>
    <name evidence="2" type="ORF">ABMA27_011727</name>
</gene>
<feature type="domain" description="Endonuclease/exonuclease/phosphatase" evidence="1">
    <location>
        <begin position="41"/>
        <end position="269"/>
    </location>
</feature>
<dbReference type="InterPro" id="IPR005135">
    <property type="entry name" value="Endo/exonuclease/phosphatase"/>
</dbReference>
<organism evidence="2 3">
    <name type="scientific">Loxostege sticticalis</name>
    <name type="common">Beet webworm moth</name>
    <dbReference type="NCBI Taxonomy" id="481309"/>
    <lineage>
        <taxon>Eukaryota</taxon>
        <taxon>Metazoa</taxon>
        <taxon>Ecdysozoa</taxon>
        <taxon>Arthropoda</taxon>
        <taxon>Hexapoda</taxon>
        <taxon>Insecta</taxon>
        <taxon>Pterygota</taxon>
        <taxon>Neoptera</taxon>
        <taxon>Endopterygota</taxon>
        <taxon>Lepidoptera</taxon>
        <taxon>Glossata</taxon>
        <taxon>Ditrysia</taxon>
        <taxon>Pyraloidea</taxon>
        <taxon>Crambidae</taxon>
        <taxon>Pyraustinae</taxon>
        <taxon>Loxostege</taxon>
    </lineage>
</organism>
<comment type="caution">
    <text evidence="2">The sequence shown here is derived from an EMBL/GenBank/DDBJ whole genome shotgun (WGS) entry which is preliminary data.</text>
</comment>
<dbReference type="PANTHER" id="PTHR23227:SF67">
    <property type="entry name" value="CRANIOFACIAL DEVELOPMENT PROTEIN 2-LIKE"/>
    <property type="match status" value="1"/>
</dbReference>
<reference evidence="2 3" key="1">
    <citation type="submission" date="2024-06" db="EMBL/GenBank/DDBJ databases">
        <title>A chromosome-level genome assembly of beet webworm, Loxostege sticticalis.</title>
        <authorList>
            <person name="Zhang Y."/>
        </authorList>
    </citation>
    <scope>NUCLEOTIDE SEQUENCE [LARGE SCALE GENOMIC DNA]</scope>
    <source>
        <strain evidence="2">AQ026</strain>
        <tissue evidence="2">Whole body</tissue>
    </source>
</reference>
<keyword evidence="3" id="KW-1185">Reference proteome</keyword>
<accession>A0ABR3IHC2</accession>
<dbReference type="InterPro" id="IPR027124">
    <property type="entry name" value="Swc5/CFDP1/2"/>
</dbReference>
<protein>
    <recommendedName>
        <fullName evidence="1">Endonuclease/exonuclease/phosphatase domain-containing protein</fullName>
    </recommendedName>
</protein>
<sequence length="388" mass="44603">MRSALNFNIGYHVLTGHRGEVDHYPHTSTKETEQKQHLKICTYNVKSLSSFERLLDLTHALKKIDFDIIGLGEVRRMGCKIEELEDYILCDIGETNGLYGVGFLIKKIYKPNIVSFNGVSERVAILKLKFGDEPLTVIQTYAPTENATEDEICKFYDDLRNAQEVQDKIVLVMGDFNAKIGQPKKCENLVMGSFGYGKRNERGDRLIKYACEQKLSIMNTFFKKKQSRRWTWISPDQKTKNEIDFIMCNKPSKITNVEVLNKVSFPSDHRLLRASFFLKNPKKSRKTYSSSPKAPRTDEEKSIFIESLRENVTKSLTSPQHSENVQTYYDNLEKAILTSLRPGNKCSATNNKTKILSEPTIQLINRRTELITTKHKTTAMKEELKKPI</sequence>
<dbReference type="CDD" id="cd09076">
    <property type="entry name" value="L1-EN"/>
    <property type="match status" value="1"/>
</dbReference>
<name>A0ABR3IHC2_LOXSC</name>
<evidence type="ECO:0000259" key="1">
    <source>
        <dbReference type="Pfam" id="PF03372"/>
    </source>
</evidence>
<evidence type="ECO:0000313" key="2">
    <source>
        <dbReference type="EMBL" id="KAL0895646.1"/>
    </source>
</evidence>
<dbReference type="SUPFAM" id="SSF56219">
    <property type="entry name" value="DNase I-like"/>
    <property type="match status" value="1"/>
</dbReference>
<proteinExistence type="predicted"/>